<sequence>MARQQVLHLEPSNELRFTGPFNDAVTANLKLSNPEEKKVLFKVKTTAPKRYCVRPNSGIIEPGASITVAVMLQPFEYDPTERNKHKFMVQTLFAPDGPIESQEELWKEVTPDNLMDSKLKCVFEMPVENNQAANQSSVNKDSEEKPIKPVKQVQLESSPPTKATSQDAELRKSLEDKQRLEKEVQSLRDVVSSLKENEARLRKVAMSDTVKSTPAPALVSSSSSQAQALNLPPIVYLIAAFVIGIIISKLIL</sequence>
<feature type="transmembrane region" description="Helical" evidence="8">
    <location>
        <begin position="234"/>
        <end position="251"/>
    </location>
</feature>
<evidence type="ECO:0000256" key="8">
    <source>
        <dbReference type="SAM" id="Phobius"/>
    </source>
</evidence>
<keyword evidence="6 8" id="KW-0472">Membrane</keyword>
<feature type="compositionally biased region" description="Polar residues" evidence="7">
    <location>
        <begin position="154"/>
        <end position="167"/>
    </location>
</feature>
<dbReference type="PROSITE" id="PS50202">
    <property type="entry name" value="MSP"/>
    <property type="match status" value="1"/>
</dbReference>
<keyword evidence="11" id="KW-1185">Reference proteome</keyword>
<evidence type="ECO:0000256" key="2">
    <source>
        <dbReference type="ARBA" id="ARBA00008932"/>
    </source>
</evidence>
<evidence type="ECO:0000259" key="9">
    <source>
        <dbReference type="PROSITE" id="PS50202"/>
    </source>
</evidence>
<dbReference type="GO" id="GO:0061817">
    <property type="term" value="P:endoplasmic reticulum-plasma membrane tethering"/>
    <property type="evidence" value="ECO:0007669"/>
    <property type="project" value="TreeGrafter"/>
</dbReference>
<evidence type="ECO:0000313" key="10">
    <source>
        <dbReference type="EMBL" id="OWF35626.1"/>
    </source>
</evidence>
<gene>
    <name evidence="10" type="ORF">KP79_PYT13856</name>
</gene>
<evidence type="ECO:0000256" key="4">
    <source>
        <dbReference type="ARBA" id="ARBA00022989"/>
    </source>
</evidence>
<keyword evidence="3 8" id="KW-0812">Transmembrane</keyword>
<dbReference type="AlphaFoldDB" id="A0A210PGQ7"/>
<evidence type="ECO:0000256" key="6">
    <source>
        <dbReference type="ARBA" id="ARBA00023136"/>
    </source>
</evidence>
<evidence type="ECO:0000256" key="1">
    <source>
        <dbReference type="ARBA" id="ARBA00004211"/>
    </source>
</evidence>
<organism evidence="10 11">
    <name type="scientific">Mizuhopecten yessoensis</name>
    <name type="common">Japanese scallop</name>
    <name type="synonym">Patinopecten yessoensis</name>
    <dbReference type="NCBI Taxonomy" id="6573"/>
    <lineage>
        <taxon>Eukaryota</taxon>
        <taxon>Metazoa</taxon>
        <taxon>Spiralia</taxon>
        <taxon>Lophotrochozoa</taxon>
        <taxon>Mollusca</taxon>
        <taxon>Bivalvia</taxon>
        <taxon>Autobranchia</taxon>
        <taxon>Pteriomorphia</taxon>
        <taxon>Pectinida</taxon>
        <taxon>Pectinoidea</taxon>
        <taxon>Pectinidae</taxon>
        <taxon>Mizuhopecten</taxon>
    </lineage>
</organism>
<evidence type="ECO:0000256" key="5">
    <source>
        <dbReference type="ARBA" id="ARBA00023054"/>
    </source>
</evidence>
<comment type="caution">
    <text evidence="10">The sequence shown here is derived from an EMBL/GenBank/DDBJ whole genome shotgun (WGS) entry which is preliminary data.</text>
</comment>
<dbReference type="PANTHER" id="PTHR10809">
    <property type="entry name" value="VESICLE-ASSOCIATED MEMBRANE PROTEIN-ASSOCIATED PROTEIN"/>
    <property type="match status" value="1"/>
</dbReference>
<dbReference type="PIRSF" id="PIRSF019693">
    <property type="entry name" value="VAMP-associated"/>
    <property type="match status" value="1"/>
</dbReference>
<dbReference type="PANTHER" id="PTHR10809:SF6">
    <property type="entry name" value="AT11025P-RELATED"/>
    <property type="match status" value="1"/>
</dbReference>
<evidence type="ECO:0000256" key="7">
    <source>
        <dbReference type="SAM" id="MobiDB-lite"/>
    </source>
</evidence>
<dbReference type="Proteomes" id="UP000242188">
    <property type="component" value="Unassembled WGS sequence"/>
</dbReference>
<dbReference type="Gene3D" id="2.60.40.10">
    <property type="entry name" value="Immunoglobulins"/>
    <property type="match status" value="1"/>
</dbReference>
<dbReference type="OrthoDB" id="264603at2759"/>
<comment type="subcellular location">
    <subcellularLocation>
        <location evidence="1">Membrane</location>
        <topology evidence="1">Single-pass type IV membrane protein</topology>
    </subcellularLocation>
</comment>
<dbReference type="GO" id="GO:0005789">
    <property type="term" value="C:endoplasmic reticulum membrane"/>
    <property type="evidence" value="ECO:0007669"/>
    <property type="project" value="InterPro"/>
</dbReference>
<evidence type="ECO:0000313" key="11">
    <source>
        <dbReference type="Proteomes" id="UP000242188"/>
    </source>
</evidence>
<reference evidence="10 11" key="1">
    <citation type="journal article" date="2017" name="Nat. Ecol. Evol.">
        <title>Scallop genome provides insights into evolution of bilaterian karyotype and development.</title>
        <authorList>
            <person name="Wang S."/>
            <person name="Zhang J."/>
            <person name="Jiao W."/>
            <person name="Li J."/>
            <person name="Xun X."/>
            <person name="Sun Y."/>
            <person name="Guo X."/>
            <person name="Huan P."/>
            <person name="Dong B."/>
            <person name="Zhang L."/>
            <person name="Hu X."/>
            <person name="Sun X."/>
            <person name="Wang J."/>
            <person name="Zhao C."/>
            <person name="Wang Y."/>
            <person name="Wang D."/>
            <person name="Huang X."/>
            <person name="Wang R."/>
            <person name="Lv J."/>
            <person name="Li Y."/>
            <person name="Zhang Z."/>
            <person name="Liu B."/>
            <person name="Lu W."/>
            <person name="Hui Y."/>
            <person name="Liang J."/>
            <person name="Zhou Z."/>
            <person name="Hou R."/>
            <person name="Li X."/>
            <person name="Liu Y."/>
            <person name="Li H."/>
            <person name="Ning X."/>
            <person name="Lin Y."/>
            <person name="Zhao L."/>
            <person name="Xing Q."/>
            <person name="Dou J."/>
            <person name="Li Y."/>
            <person name="Mao J."/>
            <person name="Guo H."/>
            <person name="Dou H."/>
            <person name="Li T."/>
            <person name="Mu C."/>
            <person name="Jiang W."/>
            <person name="Fu Q."/>
            <person name="Fu X."/>
            <person name="Miao Y."/>
            <person name="Liu J."/>
            <person name="Yu Q."/>
            <person name="Li R."/>
            <person name="Liao H."/>
            <person name="Li X."/>
            <person name="Kong Y."/>
            <person name="Jiang Z."/>
            <person name="Chourrout D."/>
            <person name="Li R."/>
            <person name="Bao Z."/>
        </authorList>
    </citation>
    <scope>NUCLEOTIDE SEQUENCE [LARGE SCALE GENOMIC DNA]</scope>
    <source>
        <strain evidence="10 11">PY_sf001</strain>
    </source>
</reference>
<dbReference type="InterPro" id="IPR008962">
    <property type="entry name" value="PapD-like_sf"/>
</dbReference>
<dbReference type="EMBL" id="NEDP02076717">
    <property type="protein sequence ID" value="OWF35626.1"/>
    <property type="molecule type" value="Genomic_DNA"/>
</dbReference>
<dbReference type="InterPro" id="IPR013783">
    <property type="entry name" value="Ig-like_fold"/>
</dbReference>
<comment type="similarity">
    <text evidence="2">Belongs to the VAMP-associated protein (VAP) (TC 9.B.17) family.</text>
</comment>
<protein>
    <submittedName>
        <fullName evidence="10">Vesicle-associated membrane protein/synaptobrevin-binding protein</fullName>
    </submittedName>
</protein>
<dbReference type="FunFam" id="2.60.40.10:FF:000334">
    <property type="entry name" value="vesicle-associated membrane protein-associated protein A isoform X1"/>
    <property type="match status" value="1"/>
</dbReference>
<proteinExistence type="inferred from homology"/>
<feature type="region of interest" description="Disordered" evidence="7">
    <location>
        <begin position="132"/>
        <end position="170"/>
    </location>
</feature>
<name>A0A210PGQ7_MIZYE</name>
<dbReference type="SUPFAM" id="SSF49354">
    <property type="entry name" value="PapD-like"/>
    <property type="match status" value="1"/>
</dbReference>
<evidence type="ECO:0000256" key="3">
    <source>
        <dbReference type="ARBA" id="ARBA00022692"/>
    </source>
</evidence>
<dbReference type="STRING" id="6573.A0A210PGQ7"/>
<dbReference type="InterPro" id="IPR000535">
    <property type="entry name" value="MSP_dom"/>
</dbReference>
<accession>A0A210PGQ7</accession>
<feature type="domain" description="MSP" evidence="9">
    <location>
        <begin position="6"/>
        <end position="124"/>
    </location>
</feature>
<keyword evidence="4 8" id="KW-1133">Transmembrane helix</keyword>
<dbReference type="GO" id="GO:0005886">
    <property type="term" value="C:plasma membrane"/>
    <property type="evidence" value="ECO:0007669"/>
    <property type="project" value="TreeGrafter"/>
</dbReference>
<dbReference type="GO" id="GO:0033149">
    <property type="term" value="F:FFAT motif binding"/>
    <property type="evidence" value="ECO:0007669"/>
    <property type="project" value="TreeGrafter"/>
</dbReference>
<dbReference type="InterPro" id="IPR016763">
    <property type="entry name" value="VAP"/>
</dbReference>
<keyword evidence="5" id="KW-0175">Coiled coil</keyword>
<dbReference type="Pfam" id="PF00635">
    <property type="entry name" value="Motile_Sperm"/>
    <property type="match status" value="1"/>
</dbReference>
<dbReference type="GO" id="GO:0090158">
    <property type="term" value="P:endoplasmic reticulum membrane organization"/>
    <property type="evidence" value="ECO:0007669"/>
    <property type="project" value="TreeGrafter"/>
</dbReference>